<keyword evidence="2" id="KW-0732">Signal</keyword>
<evidence type="ECO:0000256" key="2">
    <source>
        <dbReference type="SAM" id="SignalP"/>
    </source>
</evidence>
<evidence type="ECO:0000256" key="1">
    <source>
        <dbReference type="SAM" id="MobiDB-lite"/>
    </source>
</evidence>
<gene>
    <name evidence="3" type="ORF">BDV96DRAFT_661913</name>
</gene>
<keyword evidence="4" id="KW-1185">Reference proteome</keyword>
<name>A0A6A5Z3K9_9PLEO</name>
<accession>A0A6A5Z3K9</accession>
<feature type="chain" id="PRO_5025611159" description="Lysine-specific metallo-endopeptidase domain-containing protein" evidence="2">
    <location>
        <begin position="22"/>
        <end position="410"/>
    </location>
</feature>
<dbReference type="Gene3D" id="3.40.390.10">
    <property type="entry name" value="Collagenase (Catalytic Domain)"/>
    <property type="match status" value="1"/>
</dbReference>
<organism evidence="3 4">
    <name type="scientific">Lophiotrema nucula</name>
    <dbReference type="NCBI Taxonomy" id="690887"/>
    <lineage>
        <taxon>Eukaryota</taxon>
        <taxon>Fungi</taxon>
        <taxon>Dikarya</taxon>
        <taxon>Ascomycota</taxon>
        <taxon>Pezizomycotina</taxon>
        <taxon>Dothideomycetes</taxon>
        <taxon>Pleosporomycetidae</taxon>
        <taxon>Pleosporales</taxon>
        <taxon>Lophiotremataceae</taxon>
        <taxon>Lophiotrema</taxon>
    </lineage>
</organism>
<evidence type="ECO:0000313" key="3">
    <source>
        <dbReference type="EMBL" id="KAF2113654.1"/>
    </source>
</evidence>
<feature type="compositionally biased region" description="Basic and acidic residues" evidence="1">
    <location>
        <begin position="356"/>
        <end position="369"/>
    </location>
</feature>
<evidence type="ECO:0000313" key="4">
    <source>
        <dbReference type="Proteomes" id="UP000799770"/>
    </source>
</evidence>
<protein>
    <recommendedName>
        <fullName evidence="5">Lysine-specific metallo-endopeptidase domain-containing protein</fullName>
    </recommendedName>
</protein>
<proteinExistence type="predicted"/>
<dbReference type="AlphaFoldDB" id="A0A6A5Z3K9"/>
<dbReference type="EMBL" id="ML977327">
    <property type="protein sequence ID" value="KAF2113654.1"/>
    <property type="molecule type" value="Genomic_DNA"/>
</dbReference>
<feature type="region of interest" description="Disordered" evidence="1">
    <location>
        <begin position="352"/>
        <end position="389"/>
    </location>
</feature>
<dbReference type="InterPro" id="IPR024079">
    <property type="entry name" value="MetalloPept_cat_dom_sf"/>
</dbReference>
<reference evidence="3" key="1">
    <citation type="journal article" date="2020" name="Stud. Mycol.">
        <title>101 Dothideomycetes genomes: a test case for predicting lifestyles and emergence of pathogens.</title>
        <authorList>
            <person name="Haridas S."/>
            <person name="Albert R."/>
            <person name="Binder M."/>
            <person name="Bloem J."/>
            <person name="Labutti K."/>
            <person name="Salamov A."/>
            <person name="Andreopoulos B."/>
            <person name="Baker S."/>
            <person name="Barry K."/>
            <person name="Bills G."/>
            <person name="Bluhm B."/>
            <person name="Cannon C."/>
            <person name="Castanera R."/>
            <person name="Culley D."/>
            <person name="Daum C."/>
            <person name="Ezra D."/>
            <person name="Gonzalez J."/>
            <person name="Henrissat B."/>
            <person name="Kuo A."/>
            <person name="Liang C."/>
            <person name="Lipzen A."/>
            <person name="Lutzoni F."/>
            <person name="Magnuson J."/>
            <person name="Mondo S."/>
            <person name="Nolan M."/>
            <person name="Ohm R."/>
            <person name="Pangilinan J."/>
            <person name="Park H.-J."/>
            <person name="Ramirez L."/>
            <person name="Alfaro M."/>
            <person name="Sun H."/>
            <person name="Tritt A."/>
            <person name="Yoshinaga Y."/>
            <person name="Zwiers L.-H."/>
            <person name="Turgeon B."/>
            <person name="Goodwin S."/>
            <person name="Spatafora J."/>
            <person name="Crous P."/>
            <person name="Grigoriev I."/>
        </authorList>
    </citation>
    <scope>NUCLEOTIDE SEQUENCE</scope>
    <source>
        <strain evidence="3">CBS 627.86</strain>
    </source>
</reference>
<dbReference type="Proteomes" id="UP000799770">
    <property type="component" value="Unassembled WGS sequence"/>
</dbReference>
<dbReference type="OrthoDB" id="5357372at2759"/>
<evidence type="ECO:0008006" key="5">
    <source>
        <dbReference type="Google" id="ProtNLM"/>
    </source>
</evidence>
<dbReference type="GO" id="GO:0008237">
    <property type="term" value="F:metallopeptidase activity"/>
    <property type="evidence" value="ECO:0007669"/>
    <property type="project" value="InterPro"/>
</dbReference>
<dbReference type="SUPFAM" id="SSF55486">
    <property type="entry name" value="Metalloproteases ('zincins'), catalytic domain"/>
    <property type="match status" value="1"/>
</dbReference>
<sequence length="410" mass="46301">MSRLCRILACAIYIFVPFTNAYVVDKSCDCYPFVKNAVKSAIDLAKDGLTMVEGAQKDSINSKDDTKAIKALSTLLLGSEDGLWAQGNGKTVKGQLTPINMSLKVDIHRDADRFEEIRMSPYTQREQTVAEAINLPGRTERYDGWLHDVIPQNFLINVERNQVTGDKTKKDADDCAIKNPQIGDRATSAFTYMTLWPDNLNIPKYPSQLYLCKWYLDRLQINGQHEMASLSTRFNQFRGKPEWVENIQNFFTKKYTKKQPEIERFQTLDQTILHELAHIPNLGQAHDIGKLCYGWRNCLAMAARPQDANMNADTIALMGQALWFVRNEICITKYGNLVASRQQKKECAALLPAPDDEAKKNDAKLKQAAEEDQGNSGVRVPLGQPGGGDQIERILKNIVVRWEEGEPLDT</sequence>
<feature type="signal peptide" evidence="2">
    <location>
        <begin position="1"/>
        <end position="21"/>
    </location>
</feature>